<dbReference type="InterPro" id="IPR010870">
    <property type="entry name" value="Porin_O/P"/>
</dbReference>
<name>A0A829YKN7_9GAMM</name>
<reference evidence="4" key="1">
    <citation type="submission" date="2020-01" db="EMBL/GenBank/DDBJ databases">
        <title>'Steroidobacter agaridevorans' sp. nov., agar-degrading bacteria isolated from rhizosphere soils.</title>
        <authorList>
            <person name="Ikenaga M."/>
            <person name="Kataoka M."/>
            <person name="Murouchi A."/>
            <person name="Katsuragi S."/>
            <person name="Sakai M."/>
        </authorList>
    </citation>
    <scope>NUCLEOTIDE SEQUENCE [LARGE SCALE GENOMIC DNA]</scope>
    <source>
        <strain evidence="4">YU21-B</strain>
    </source>
</reference>
<keyword evidence="4" id="KW-1185">Reference proteome</keyword>
<dbReference type="AlphaFoldDB" id="A0A829YKN7"/>
<dbReference type="InterPro" id="IPR023614">
    <property type="entry name" value="Porin_dom_sf"/>
</dbReference>
<evidence type="ECO:0000256" key="1">
    <source>
        <dbReference type="SAM" id="MobiDB-lite"/>
    </source>
</evidence>
<dbReference type="Pfam" id="PF07396">
    <property type="entry name" value="Porin_O_P"/>
    <property type="match status" value="1"/>
</dbReference>
<comment type="caution">
    <text evidence="3">The sequence shown here is derived from an EMBL/GenBank/DDBJ whole genome shotgun (WGS) entry which is preliminary data.</text>
</comment>
<dbReference type="EMBL" id="BLJN01000006">
    <property type="protein sequence ID" value="GFE83338.1"/>
    <property type="molecule type" value="Genomic_DNA"/>
</dbReference>
<organism evidence="3 4">
    <name type="scientific">Steroidobacter agaridevorans</name>
    <dbReference type="NCBI Taxonomy" id="2695856"/>
    <lineage>
        <taxon>Bacteria</taxon>
        <taxon>Pseudomonadati</taxon>
        <taxon>Pseudomonadota</taxon>
        <taxon>Gammaproteobacteria</taxon>
        <taxon>Steroidobacterales</taxon>
        <taxon>Steroidobacteraceae</taxon>
        <taxon>Steroidobacter</taxon>
    </lineage>
</organism>
<dbReference type="SUPFAM" id="SSF56935">
    <property type="entry name" value="Porins"/>
    <property type="match status" value="1"/>
</dbReference>
<keyword evidence="2" id="KW-0732">Signal</keyword>
<evidence type="ECO:0000313" key="3">
    <source>
        <dbReference type="EMBL" id="GFE83338.1"/>
    </source>
</evidence>
<sequence length="488" mass="54630">MNTLAPFSRALAIAAAAFAPSSFAESLELFMDTETKQIYAEPGPKRVPLGKFRPVDEPEADATAQAPGKDAPAEPLEQRLERNEQKVAALEERNSDSSRSPFNDRFQIRGYLQTRYTEMLGGDEGINLWSDRSVGDQNSLGDADKNYLIRRARLVFQGDVGDRLSFYIQPDFASSAGTTGNVAQMRDAYGDVYLTTDRVHRLRVGQSKVPFGWENLQSSSNRLALDRADALNSAVRDERDLGIFYYFTPKGVQARFDEINKRGLKHSGNYGMFGVGLYNGQGANRGDRNDNQHVVARVSYPWKFAGGQFFEAGVQAYSGEYVPSTAAYRAPDDVSLTPTIADEFRFGYDDERVGVSAIWYPQPFGIQAEWNWGTTPGLDVATNSIVEQDLEGGYVQAMYKLDHRFGTFLPFVKWQYFDGASKAENNAPLNEVNDLEIGVEWQIAAPLELAAVYHRMNRTNLVTGNRAGRIDYRRFEADALRLQLQLNF</sequence>
<feature type="signal peptide" evidence="2">
    <location>
        <begin position="1"/>
        <end position="24"/>
    </location>
</feature>
<evidence type="ECO:0000313" key="4">
    <source>
        <dbReference type="Proteomes" id="UP000445000"/>
    </source>
</evidence>
<dbReference type="Gene3D" id="2.40.160.10">
    <property type="entry name" value="Porin"/>
    <property type="match status" value="1"/>
</dbReference>
<dbReference type="RefSeq" id="WP_202626925.1">
    <property type="nucleotide sequence ID" value="NZ_BLJN01000006.1"/>
</dbReference>
<feature type="chain" id="PRO_5032318012" evidence="2">
    <location>
        <begin position="25"/>
        <end position="488"/>
    </location>
</feature>
<proteinExistence type="predicted"/>
<gene>
    <name evidence="3" type="ORF">GCM10011487_53380</name>
</gene>
<accession>A0A829YKN7</accession>
<dbReference type="Proteomes" id="UP000445000">
    <property type="component" value="Unassembled WGS sequence"/>
</dbReference>
<feature type="region of interest" description="Disordered" evidence="1">
    <location>
        <begin position="41"/>
        <end position="78"/>
    </location>
</feature>
<protein>
    <submittedName>
        <fullName evidence="3">Porin</fullName>
    </submittedName>
</protein>
<evidence type="ECO:0000256" key="2">
    <source>
        <dbReference type="SAM" id="SignalP"/>
    </source>
</evidence>